<evidence type="ECO:0000313" key="12">
    <source>
        <dbReference type="EMBL" id="AOO66287.1"/>
    </source>
</evidence>
<evidence type="ECO:0000256" key="6">
    <source>
        <dbReference type="ARBA" id="ARBA00022692"/>
    </source>
</evidence>
<evidence type="ECO:0000313" key="13">
    <source>
        <dbReference type="Proteomes" id="UP000094609"/>
    </source>
</evidence>
<name>A0A1D7TMS1_9BACT</name>
<keyword evidence="13" id="KW-1185">Reference proteome</keyword>
<evidence type="ECO:0000256" key="3">
    <source>
        <dbReference type="ARBA" id="ARBA00022448"/>
    </source>
</evidence>
<dbReference type="RefSeq" id="WP_025345841.1">
    <property type="nucleotide sequence ID" value="NZ_CP017111.1"/>
</dbReference>
<dbReference type="STRING" id="1193502.SHALO_2528"/>
<dbReference type="GO" id="GO:0005886">
    <property type="term" value="C:plasma membrane"/>
    <property type="evidence" value="ECO:0007669"/>
    <property type="project" value="UniProtKB-SubCell"/>
</dbReference>
<feature type="transmembrane region" description="Helical" evidence="11">
    <location>
        <begin position="12"/>
        <end position="35"/>
    </location>
</feature>
<evidence type="ECO:0000256" key="7">
    <source>
        <dbReference type="ARBA" id="ARBA00022927"/>
    </source>
</evidence>
<keyword evidence="8 11" id="KW-1133">Transmembrane helix</keyword>
<keyword evidence="9 11" id="KW-0472">Membrane</keyword>
<dbReference type="PANTHER" id="PTHR30558:SF12">
    <property type="entry name" value="BIOPOLYMER TRANSPORT PROTEIN EXBD"/>
    <property type="match status" value="1"/>
</dbReference>
<evidence type="ECO:0000256" key="11">
    <source>
        <dbReference type="SAM" id="Phobius"/>
    </source>
</evidence>
<dbReference type="GO" id="GO:0015031">
    <property type="term" value="P:protein transport"/>
    <property type="evidence" value="ECO:0007669"/>
    <property type="project" value="UniProtKB-KW"/>
</dbReference>
<keyword evidence="6 10" id="KW-0812">Transmembrane</keyword>
<dbReference type="PANTHER" id="PTHR30558">
    <property type="entry name" value="EXBD MEMBRANE COMPONENT OF PMF-DRIVEN MACROMOLECULE IMPORT SYSTEM"/>
    <property type="match status" value="1"/>
</dbReference>
<evidence type="ECO:0000256" key="1">
    <source>
        <dbReference type="ARBA" id="ARBA00004249"/>
    </source>
</evidence>
<dbReference type="EMBL" id="CP017111">
    <property type="protein sequence ID" value="AOO66287.1"/>
    <property type="molecule type" value="Genomic_DNA"/>
</dbReference>
<evidence type="ECO:0000256" key="9">
    <source>
        <dbReference type="ARBA" id="ARBA00023136"/>
    </source>
</evidence>
<dbReference type="GO" id="GO:0022857">
    <property type="term" value="F:transmembrane transporter activity"/>
    <property type="evidence" value="ECO:0007669"/>
    <property type="project" value="InterPro"/>
</dbReference>
<proteinExistence type="inferred from homology"/>
<accession>A0A1D7TMS1</accession>
<comment type="similarity">
    <text evidence="2 10">Belongs to the ExbD/TolR family.</text>
</comment>
<sequence length="127" mass="14304">MRALKKVEGINVVPLIDIMLVLLTIVMTVSSFIALGKIEISLPQATNFSKVEPKFYEIGITADHQFFINNEFTPRDELSVKFDSLTKDDSVAISADKMAAYEDFIYVIDLLKSKEIEKIGMVVNKNE</sequence>
<protein>
    <submittedName>
        <fullName evidence="12">Biopolymer transport protein ExbD/TolR</fullName>
    </submittedName>
</protein>
<keyword evidence="4" id="KW-1003">Cell membrane</keyword>
<dbReference type="AlphaFoldDB" id="A0A1D7TMS1"/>
<evidence type="ECO:0000256" key="8">
    <source>
        <dbReference type="ARBA" id="ARBA00022989"/>
    </source>
</evidence>
<reference evidence="13" key="1">
    <citation type="submission" date="2016-08" db="EMBL/GenBank/DDBJ databases">
        <title>Complete genome sequence of the organohalide-respiring Epsilonproteobacterium Sulfurospirillum halorespirans.</title>
        <authorList>
            <person name="Goris T."/>
            <person name="Zimmermann J."/>
            <person name="Schenz B."/>
            <person name="Lemos M."/>
            <person name="Hackermueller J."/>
            <person name="Diekert G."/>
        </authorList>
    </citation>
    <scope>NUCLEOTIDE SEQUENCE [LARGE SCALE GENOMIC DNA]</scope>
    <source>
        <strain>DSM 13726</strain>
        <strain evidence="13">PCE-M2</strain>
    </source>
</reference>
<organism evidence="12 13">
    <name type="scientific">Sulfurospirillum halorespirans DSM 13726</name>
    <dbReference type="NCBI Taxonomy" id="1193502"/>
    <lineage>
        <taxon>Bacteria</taxon>
        <taxon>Pseudomonadati</taxon>
        <taxon>Campylobacterota</taxon>
        <taxon>Epsilonproteobacteria</taxon>
        <taxon>Campylobacterales</taxon>
        <taxon>Sulfurospirillaceae</taxon>
        <taxon>Sulfurospirillum</taxon>
    </lineage>
</organism>
<keyword evidence="7 10" id="KW-0653">Protein transport</keyword>
<evidence type="ECO:0000256" key="5">
    <source>
        <dbReference type="ARBA" id="ARBA00022519"/>
    </source>
</evidence>
<dbReference type="Pfam" id="PF02472">
    <property type="entry name" value="ExbD"/>
    <property type="match status" value="1"/>
</dbReference>
<gene>
    <name evidence="12" type="ORF">SHALO_2528</name>
</gene>
<evidence type="ECO:0000256" key="10">
    <source>
        <dbReference type="RuleBase" id="RU003879"/>
    </source>
</evidence>
<evidence type="ECO:0000256" key="2">
    <source>
        <dbReference type="ARBA" id="ARBA00005811"/>
    </source>
</evidence>
<keyword evidence="3 10" id="KW-0813">Transport</keyword>
<dbReference type="Gene3D" id="3.30.420.270">
    <property type="match status" value="1"/>
</dbReference>
<comment type="subcellular location">
    <subcellularLocation>
        <location evidence="1">Cell inner membrane</location>
        <topology evidence="1">Single-pass type II membrane protein</topology>
    </subcellularLocation>
    <subcellularLocation>
        <location evidence="10">Cell membrane</location>
        <topology evidence="10">Single-pass type II membrane protein</topology>
    </subcellularLocation>
</comment>
<evidence type="ECO:0000256" key="4">
    <source>
        <dbReference type="ARBA" id="ARBA00022475"/>
    </source>
</evidence>
<dbReference type="Proteomes" id="UP000094609">
    <property type="component" value="Chromosome"/>
</dbReference>
<dbReference type="KEGG" id="shal:SHALO_2528"/>
<dbReference type="PATRIC" id="fig|1193502.14.peg.2560"/>
<keyword evidence="5" id="KW-0997">Cell inner membrane</keyword>
<dbReference type="InterPro" id="IPR003400">
    <property type="entry name" value="ExbD"/>
</dbReference>